<dbReference type="InterPro" id="IPR029062">
    <property type="entry name" value="Class_I_gatase-like"/>
</dbReference>
<dbReference type="PROSITE" id="PS01124">
    <property type="entry name" value="HTH_ARAC_FAMILY_2"/>
    <property type="match status" value="1"/>
</dbReference>
<dbReference type="PANTHER" id="PTHR43280">
    <property type="entry name" value="ARAC-FAMILY TRANSCRIPTIONAL REGULATOR"/>
    <property type="match status" value="1"/>
</dbReference>
<name>A0A3B0Y2B5_9ZZZZ</name>
<dbReference type="InterPro" id="IPR009057">
    <property type="entry name" value="Homeodomain-like_sf"/>
</dbReference>
<dbReference type="AlphaFoldDB" id="A0A3B0Y2B5"/>
<dbReference type="SUPFAM" id="SSF46689">
    <property type="entry name" value="Homeodomain-like"/>
    <property type="match status" value="2"/>
</dbReference>
<keyword evidence="1" id="KW-0805">Transcription regulation</keyword>
<accession>A0A3B0Y2B5</accession>
<dbReference type="PANTHER" id="PTHR43280:SF2">
    <property type="entry name" value="HTH-TYPE TRANSCRIPTIONAL REGULATOR EXSA"/>
    <property type="match status" value="1"/>
</dbReference>
<reference evidence="5" key="1">
    <citation type="submission" date="2018-06" db="EMBL/GenBank/DDBJ databases">
        <authorList>
            <person name="Zhirakovskaya E."/>
        </authorList>
    </citation>
    <scope>NUCLEOTIDE SEQUENCE</scope>
</reference>
<keyword evidence="3" id="KW-0804">Transcription</keyword>
<keyword evidence="2" id="KW-0238">DNA-binding</keyword>
<dbReference type="Gene3D" id="1.10.10.60">
    <property type="entry name" value="Homeodomain-like"/>
    <property type="match status" value="2"/>
</dbReference>
<dbReference type="PROSITE" id="PS00041">
    <property type="entry name" value="HTH_ARAC_FAMILY_1"/>
    <property type="match status" value="1"/>
</dbReference>
<dbReference type="InterPro" id="IPR018060">
    <property type="entry name" value="HTH_AraC"/>
</dbReference>
<dbReference type="SUPFAM" id="SSF52317">
    <property type="entry name" value="Class I glutamine amidotransferase-like"/>
    <property type="match status" value="1"/>
</dbReference>
<dbReference type="GO" id="GO:0003700">
    <property type="term" value="F:DNA-binding transcription factor activity"/>
    <property type="evidence" value="ECO:0007669"/>
    <property type="project" value="InterPro"/>
</dbReference>
<feature type="domain" description="HTH araC/xylS-type" evidence="4">
    <location>
        <begin position="68"/>
        <end position="166"/>
    </location>
</feature>
<dbReference type="GO" id="GO:0043565">
    <property type="term" value="F:sequence-specific DNA binding"/>
    <property type="evidence" value="ECO:0007669"/>
    <property type="project" value="InterPro"/>
</dbReference>
<dbReference type="Gene3D" id="3.40.50.880">
    <property type="match status" value="1"/>
</dbReference>
<gene>
    <name evidence="5" type="ORF">MNBD_GAMMA12-3276</name>
</gene>
<evidence type="ECO:0000256" key="2">
    <source>
        <dbReference type="ARBA" id="ARBA00023125"/>
    </source>
</evidence>
<evidence type="ECO:0000313" key="5">
    <source>
        <dbReference type="EMBL" id="VAW74798.1"/>
    </source>
</evidence>
<dbReference type="Pfam" id="PF12833">
    <property type="entry name" value="HTH_18"/>
    <property type="match status" value="1"/>
</dbReference>
<dbReference type="SMART" id="SM00342">
    <property type="entry name" value="HTH_ARAC"/>
    <property type="match status" value="1"/>
</dbReference>
<dbReference type="InterPro" id="IPR018062">
    <property type="entry name" value="HTH_AraC-typ_CS"/>
</dbReference>
<organism evidence="5">
    <name type="scientific">hydrothermal vent metagenome</name>
    <dbReference type="NCBI Taxonomy" id="652676"/>
    <lineage>
        <taxon>unclassified sequences</taxon>
        <taxon>metagenomes</taxon>
        <taxon>ecological metagenomes</taxon>
    </lineage>
</organism>
<evidence type="ECO:0000259" key="4">
    <source>
        <dbReference type="PROSITE" id="PS01124"/>
    </source>
</evidence>
<sequence length="171" mass="19574">MVVDQGDIITAAGLYAFQDLTLHIIARFSGYSLAKKVSDFCLLDLNGRLQAFYQRFYPEFSHGDKLIVKAQRYCATRLHLNISVLGITDHCHISERTLLRRFKDATGFTPKQYIIQLKVEKAKQSMELGKISIEQISDDLGYSDTSNFIKIFKKISGITRSEFKVKQKDNK</sequence>
<evidence type="ECO:0000256" key="1">
    <source>
        <dbReference type="ARBA" id="ARBA00023015"/>
    </source>
</evidence>
<proteinExistence type="predicted"/>
<dbReference type="EMBL" id="UOFL01000067">
    <property type="protein sequence ID" value="VAW74798.1"/>
    <property type="molecule type" value="Genomic_DNA"/>
</dbReference>
<evidence type="ECO:0000256" key="3">
    <source>
        <dbReference type="ARBA" id="ARBA00023163"/>
    </source>
</evidence>
<protein>
    <recommendedName>
        <fullName evidence="4">HTH araC/xylS-type domain-containing protein</fullName>
    </recommendedName>
</protein>